<dbReference type="CDD" id="cd00038">
    <property type="entry name" value="CAP_ED"/>
    <property type="match status" value="1"/>
</dbReference>
<dbReference type="AlphaFoldDB" id="A0A7U4LFF9"/>
<dbReference type="EMBL" id="CP010836">
    <property type="protein sequence ID" value="AJP72447.1"/>
    <property type="molecule type" value="Genomic_DNA"/>
</dbReference>
<evidence type="ECO:0000313" key="2">
    <source>
        <dbReference type="EMBL" id="AJP72447.1"/>
    </source>
</evidence>
<dbReference type="InterPro" id="IPR018488">
    <property type="entry name" value="cNMP-bd_CS"/>
</dbReference>
<organism evidence="2 3">
    <name type="scientific">Sphingomonas hengshuiensis</name>
    <dbReference type="NCBI Taxonomy" id="1609977"/>
    <lineage>
        <taxon>Bacteria</taxon>
        <taxon>Pseudomonadati</taxon>
        <taxon>Pseudomonadota</taxon>
        <taxon>Alphaproteobacteria</taxon>
        <taxon>Sphingomonadales</taxon>
        <taxon>Sphingomonadaceae</taxon>
        <taxon>Sphingomonas</taxon>
    </lineage>
</organism>
<dbReference type="Proteomes" id="UP000032300">
    <property type="component" value="Chromosome"/>
</dbReference>
<dbReference type="InterPro" id="IPR000595">
    <property type="entry name" value="cNMP-bd_dom"/>
</dbReference>
<dbReference type="InterPro" id="IPR014710">
    <property type="entry name" value="RmlC-like_jellyroll"/>
</dbReference>
<dbReference type="InterPro" id="IPR019302">
    <property type="entry name" value="CAP12/PCTIR_TIR_dom"/>
</dbReference>
<dbReference type="PROSITE" id="PS50042">
    <property type="entry name" value="CNMP_BINDING_3"/>
    <property type="match status" value="1"/>
</dbReference>
<name>A0A7U4LFF9_9SPHN</name>
<dbReference type="GO" id="GO:0050135">
    <property type="term" value="F:NADP+ nucleosidase activity"/>
    <property type="evidence" value="ECO:0007669"/>
    <property type="project" value="InterPro"/>
</dbReference>
<dbReference type="SMART" id="SM00100">
    <property type="entry name" value="cNMP"/>
    <property type="match status" value="1"/>
</dbReference>
<reference evidence="2 3" key="1">
    <citation type="journal article" date="2015" name="Int. J. Syst. Evol. Microbiol.">
        <title>Sphingomonas hengshuiensis sp. nov., isolated from lake wetland.</title>
        <authorList>
            <person name="Wei S."/>
            <person name="Wang T."/>
            <person name="Liu H."/>
            <person name="Zhang C."/>
            <person name="Guo J."/>
            <person name="Wang Q."/>
            <person name="Liang K."/>
            <person name="Zhang Z."/>
        </authorList>
    </citation>
    <scope>NUCLEOTIDE SEQUENCE [LARGE SCALE GENOMIC DNA]</scope>
    <source>
        <strain evidence="2 3">WHSC-8</strain>
    </source>
</reference>
<dbReference type="InterPro" id="IPR018490">
    <property type="entry name" value="cNMP-bd_dom_sf"/>
</dbReference>
<dbReference type="RefSeq" id="WP_044332598.1">
    <property type="nucleotide sequence ID" value="NZ_CP010836.1"/>
</dbReference>
<sequence length="307" mass="34231">MTGLSERFDRAAIIDALLRQPLIRRDKELAGKFADIGRPRELAPSEVLVEQGDWAKDLYFVLAGEFDAIVHGQVKQTRVAGEAVGELAGLSPSRPRTATLKATKPSFVLAIGYSELQEIVGSDVEFWKAAADAVADQLDHRNREIGAVNETPRVFVISSKEGIEVARELRKNLDSDEIQVYLWDQDTFMISDYPISALEDAIERCDFTIAVAQADDVLITREETHKVPRDNVHFEYGISIGRLGRDRSFLLVQADTKVKLASDLAGLTTLRYQGGDKDKLKRSVAKACDVARERIEFIGVRRDRKAC</sequence>
<feature type="domain" description="Cyclic nucleotide-binding" evidence="1">
    <location>
        <begin position="21"/>
        <end position="121"/>
    </location>
</feature>
<dbReference type="SUPFAM" id="SSF51206">
    <property type="entry name" value="cAMP-binding domain-like"/>
    <property type="match status" value="1"/>
</dbReference>
<protein>
    <recommendedName>
        <fullName evidence="1">Cyclic nucleotide-binding domain-containing protein</fullName>
    </recommendedName>
</protein>
<dbReference type="Pfam" id="PF00027">
    <property type="entry name" value="cNMP_binding"/>
    <property type="match status" value="1"/>
</dbReference>
<proteinExistence type="predicted"/>
<evidence type="ECO:0000313" key="3">
    <source>
        <dbReference type="Proteomes" id="UP000032300"/>
    </source>
</evidence>
<keyword evidence="3" id="KW-1185">Reference proteome</keyword>
<evidence type="ECO:0000259" key="1">
    <source>
        <dbReference type="PROSITE" id="PS50042"/>
    </source>
</evidence>
<dbReference type="KEGG" id="sphi:TS85_12625"/>
<dbReference type="Pfam" id="PF10137">
    <property type="entry name" value="CAP12-PCTIR_TIR"/>
    <property type="match status" value="1"/>
</dbReference>
<gene>
    <name evidence="2" type="ORF">TS85_12625</name>
</gene>
<dbReference type="PROSITE" id="PS00888">
    <property type="entry name" value="CNMP_BINDING_1"/>
    <property type="match status" value="1"/>
</dbReference>
<reference evidence="2 3" key="2">
    <citation type="submission" date="2015-02" db="EMBL/GenBank/DDBJ databases">
        <title>The complete genome of Sphingomonas hengshuiensis sp. WHSC-8 isolated from soil of Hengshui Lake.</title>
        <authorList>
            <person name="Wei S."/>
            <person name="Guo J."/>
            <person name="Su C."/>
            <person name="Wu R."/>
            <person name="Zhang Z."/>
            <person name="Liang K."/>
            <person name="Li H."/>
            <person name="Wang T."/>
            <person name="Liu H."/>
            <person name="Zhang C."/>
            <person name="Li Z."/>
            <person name="Wang Q."/>
            <person name="Meng J."/>
        </authorList>
    </citation>
    <scope>NUCLEOTIDE SEQUENCE [LARGE SCALE GENOMIC DNA]</scope>
    <source>
        <strain evidence="2 3">WHSC-8</strain>
    </source>
</reference>
<dbReference type="Gene3D" id="2.60.120.10">
    <property type="entry name" value="Jelly Rolls"/>
    <property type="match status" value="1"/>
</dbReference>
<accession>A0A7U4LFF9</accession>